<dbReference type="InterPro" id="IPR000160">
    <property type="entry name" value="GGDEF_dom"/>
</dbReference>
<name>A0ABV7ER47_9GAMM</name>
<dbReference type="RefSeq" id="WP_380689528.1">
    <property type="nucleotide sequence ID" value="NZ_JBHRSS010000004.1"/>
</dbReference>
<proteinExistence type="predicted"/>
<dbReference type="CDD" id="cd01949">
    <property type="entry name" value="GGDEF"/>
    <property type="match status" value="1"/>
</dbReference>
<dbReference type="InterPro" id="IPR043128">
    <property type="entry name" value="Rev_trsase/Diguanyl_cyclase"/>
</dbReference>
<dbReference type="SMART" id="SM00267">
    <property type="entry name" value="GGDEF"/>
    <property type="match status" value="1"/>
</dbReference>
<feature type="transmembrane region" description="Helical" evidence="3">
    <location>
        <begin position="122"/>
        <end position="140"/>
    </location>
</feature>
<accession>A0ABV7ER47</accession>
<dbReference type="EMBL" id="JBHRSS010000004">
    <property type="protein sequence ID" value="MFC3104414.1"/>
    <property type="molecule type" value="Genomic_DNA"/>
</dbReference>
<keyword evidence="6" id="KW-1185">Reference proteome</keyword>
<dbReference type="Pfam" id="PF20966">
    <property type="entry name" value="MASE6"/>
    <property type="match status" value="1"/>
</dbReference>
<keyword evidence="3" id="KW-1133">Transmembrane helix</keyword>
<gene>
    <name evidence="5" type="ORF">ACFOSU_10990</name>
</gene>
<dbReference type="PANTHER" id="PTHR45138">
    <property type="entry name" value="REGULATORY COMPONENTS OF SENSORY TRANSDUCTION SYSTEM"/>
    <property type="match status" value="1"/>
</dbReference>
<comment type="caution">
    <text evidence="5">The sequence shown here is derived from an EMBL/GenBank/DDBJ whole genome shotgun (WGS) entry which is preliminary data.</text>
</comment>
<evidence type="ECO:0000259" key="4">
    <source>
        <dbReference type="PROSITE" id="PS50887"/>
    </source>
</evidence>
<dbReference type="Proteomes" id="UP001595462">
    <property type="component" value="Unassembled WGS sequence"/>
</dbReference>
<dbReference type="SUPFAM" id="SSF55073">
    <property type="entry name" value="Nucleotide cyclase"/>
    <property type="match status" value="1"/>
</dbReference>
<dbReference type="PROSITE" id="PS50887">
    <property type="entry name" value="GGDEF"/>
    <property type="match status" value="1"/>
</dbReference>
<evidence type="ECO:0000256" key="1">
    <source>
        <dbReference type="ARBA" id="ARBA00012528"/>
    </source>
</evidence>
<feature type="transmembrane region" description="Helical" evidence="3">
    <location>
        <begin position="47"/>
        <end position="65"/>
    </location>
</feature>
<organism evidence="5 6">
    <name type="scientific">Salinisphaera aquimarina</name>
    <dbReference type="NCBI Taxonomy" id="2094031"/>
    <lineage>
        <taxon>Bacteria</taxon>
        <taxon>Pseudomonadati</taxon>
        <taxon>Pseudomonadota</taxon>
        <taxon>Gammaproteobacteria</taxon>
        <taxon>Salinisphaerales</taxon>
        <taxon>Salinisphaeraceae</taxon>
        <taxon>Salinisphaera</taxon>
    </lineage>
</organism>
<feature type="transmembrane region" description="Helical" evidence="3">
    <location>
        <begin position="72"/>
        <end position="91"/>
    </location>
</feature>
<feature type="domain" description="GGDEF" evidence="4">
    <location>
        <begin position="213"/>
        <end position="346"/>
    </location>
</feature>
<feature type="transmembrane region" description="Helical" evidence="3">
    <location>
        <begin position="146"/>
        <end position="168"/>
    </location>
</feature>
<dbReference type="InterPro" id="IPR029787">
    <property type="entry name" value="Nucleotide_cyclase"/>
</dbReference>
<dbReference type="NCBIfam" id="TIGR00254">
    <property type="entry name" value="GGDEF"/>
    <property type="match status" value="1"/>
</dbReference>
<dbReference type="Pfam" id="PF00990">
    <property type="entry name" value="GGDEF"/>
    <property type="match status" value="1"/>
</dbReference>
<dbReference type="PANTHER" id="PTHR45138:SF9">
    <property type="entry name" value="DIGUANYLATE CYCLASE DGCM-RELATED"/>
    <property type="match status" value="1"/>
</dbReference>
<dbReference type="EC" id="2.7.7.65" evidence="1"/>
<comment type="catalytic activity">
    <reaction evidence="2">
        <text>2 GTP = 3',3'-c-di-GMP + 2 diphosphate</text>
        <dbReference type="Rhea" id="RHEA:24898"/>
        <dbReference type="ChEBI" id="CHEBI:33019"/>
        <dbReference type="ChEBI" id="CHEBI:37565"/>
        <dbReference type="ChEBI" id="CHEBI:58805"/>
        <dbReference type="EC" id="2.7.7.65"/>
    </reaction>
</comment>
<feature type="transmembrane region" description="Helical" evidence="3">
    <location>
        <begin position="20"/>
        <end position="41"/>
    </location>
</feature>
<evidence type="ECO:0000256" key="2">
    <source>
        <dbReference type="ARBA" id="ARBA00034247"/>
    </source>
</evidence>
<protein>
    <recommendedName>
        <fullName evidence="1">diguanylate cyclase</fullName>
        <ecNumber evidence="1">2.7.7.65</ecNumber>
    </recommendedName>
</protein>
<sequence length="359" mass="40144">MTQYSRQDFASGEVPPHRRAVLMTLLGLTVGCGIVFVLLNYAAGNTILSLVEASMVLFAGVLMFLVPRSANICRWILLFLLMLFGCLLYAFTTPLTSPVIFVWALLIPILSHLLLGRWTGLWVTVFFLLASAAIFVWKYWATPELLNMLAVADMVFCALCVSGFSHVYEISRERTENRLRGMAFFDPLTGLANRIRFRDVFDHECHRFLRDATPMCILVIDLDYFKRINDSHGHDAGDMALRFVADVFRRRLRATDVACRIGGEEFGIVLGNTQGEQAFEVADDLRETLATCHFRYEGFAIPLSMTIGMAEIGVDGHDFKTLFATADQRLYEGKNNGRNRVITTVPDDGASSQAAMPAA</sequence>
<keyword evidence="3" id="KW-0472">Membrane</keyword>
<dbReference type="InterPro" id="IPR050469">
    <property type="entry name" value="Diguanylate_Cyclase"/>
</dbReference>
<dbReference type="Gene3D" id="3.30.70.270">
    <property type="match status" value="1"/>
</dbReference>
<dbReference type="PROSITE" id="PS51257">
    <property type="entry name" value="PROKAR_LIPOPROTEIN"/>
    <property type="match status" value="1"/>
</dbReference>
<evidence type="ECO:0000313" key="6">
    <source>
        <dbReference type="Proteomes" id="UP001595462"/>
    </source>
</evidence>
<feature type="transmembrane region" description="Helical" evidence="3">
    <location>
        <begin position="97"/>
        <end position="115"/>
    </location>
</feature>
<evidence type="ECO:0000256" key="3">
    <source>
        <dbReference type="SAM" id="Phobius"/>
    </source>
</evidence>
<dbReference type="InterPro" id="IPR048435">
    <property type="entry name" value="MASE6"/>
</dbReference>
<keyword evidence="3" id="KW-0812">Transmembrane</keyword>
<reference evidence="6" key="1">
    <citation type="journal article" date="2019" name="Int. J. Syst. Evol. Microbiol.">
        <title>The Global Catalogue of Microorganisms (GCM) 10K type strain sequencing project: providing services to taxonomists for standard genome sequencing and annotation.</title>
        <authorList>
            <consortium name="The Broad Institute Genomics Platform"/>
            <consortium name="The Broad Institute Genome Sequencing Center for Infectious Disease"/>
            <person name="Wu L."/>
            <person name="Ma J."/>
        </authorList>
    </citation>
    <scope>NUCLEOTIDE SEQUENCE [LARGE SCALE GENOMIC DNA]</scope>
    <source>
        <strain evidence="6">KCTC 52640</strain>
    </source>
</reference>
<evidence type="ECO:0000313" key="5">
    <source>
        <dbReference type="EMBL" id="MFC3104414.1"/>
    </source>
</evidence>